<keyword evidence="2" id="KW-1185">Reference proteome</keyword>
<reference evidence="1" key="1">
    <citation type="journal article" date="2014" name="Int. J. Syst. Evol. Microbiol.">
        <title>Complete genome sequence of Corynebacterium casei LMG S-19264T (=DSM 44701T), isolated from a smear-ripened cheese.</title>
        <authorList>
            <consortium name="US DOE Joint Genome Institute (JGI-PGF)"/>
            <person name="Walter F."/>
            <person name="Albersmeier A."/>
            <person name="Kalinowski J."/>
            <person name="Ruckert C."/>
        </authorList>
    </citation>
    <scope>NUCLEOTIDE SEQUENCE</scope>
    <source>
        <strain evidence="1">CGMCC 1.15320</strain>
    </source>
</reference>
<dbReference type="Proteomes" id="UP000636264">
    <property type="component" value="Unassembled WGS sequence"/>
</dbReference>
<accession>A0A916W5H7</accession>
<protein>
    <recommendedName>
        <fullName evidence="3">ABC transporter substrate-binding protein</fullName>
    </recommendedName>
</protein>
<sequence>MNRRSLLLSLIGSVVPTSTFAQGRRPLRLLVHESVPRLDLLVDAISTSLPFGEIAVAAQEARPAQIVARFSAQANVAELPDLAILPTPDLAVQLANEGRTFPQVLESGFDVPHWRSEVFVLGHDPAVFVTRKGSIAEQDLPRTRLDLARMLEQGGNRFQGRAGIVNVGTDSVAYAIASQDSLRSSMFWRISAAFGASRARIFDTADELLSALSAGTIDFGYNIPITSARSFLRRDSEIEIIVPQDYVLGLPWCGLVPHGVTWPGPVPQAGGLVSLLTSQRVFDAFSEIGLITPQKPSVIENIQMIDPGPELLVFLDPLKRSRFLDLWFGLVVQN</sequence>
<dbReference type="EMBL" id="BMIF01000006">
    <property type="protein sequence ID" value="GGA68299.1"/>
    <property type="molecule type" value="Genomic_DNA"/>
</dbReference>
<dbReference type="RefSeq" id="WP_188721169.1">
    <property type="nucleotide sequence ID" value="NZ_BMIF01000006.1"/>
</dbReference>
<name>A0A916W5H7_9HYPH</name>
<evidence type="ECO:0000313" key="2">
    <source>
        <dbReference type="Proteomes" id="UP000636264"/>
    </source>
</evidence>
<dbReference type="Gene3D" id="3.40.190.10">
    <property type="entry name" value="Periplasmic binding protein-like II"/>
    <property type="match status" value="2"/>
</dbReference>
<dbReference type="AlphaFoldDB" id="A0A916W5H7"/>
<reference evidence="1" key="2">
    <citation type="submission" date="2020-09" db="EMBL/GenBank/DDBJ databases">
        <authorList>
            <person name="Sun Q."/>
            <person name="Zhou Y."/>
        </authorList>
    </citation>
    <scope>NUCLEOTIDE SEQUENCE</scope>
    <source>
        <strain evidence="1">CGMCC 1.15320</strain>
    </source>
</reference>
<evidence type="ECO:0008006" key="3">
    <source>
        <dbReference type="Google" id="ProtNLM"/>
    </source>
</evidence>
<dbReference type="SUPFAM" id="SSF53850">
    <property type="entry name" value="Periplasmic binding protein-like II"/>
    <property type="match status" value="1"/>
</dbReference>
<evidence type="ECO:0000313" key="1">
    <source>
        <dbReference type="EMBL" id="GGA68299.1"/>
    </source>
</evidence>
<comment type="caution">
    <text evidence="1">The sequence shown here is derived from an EMBL/GenBank/DDBJ whole genome shotgun (WGS) entry which is preliminary data.</text>
</comment>
<gene>
    <name evidence="1" type="ORF">GCM10011385_22650</name>
</gene>
<proteinExistence type="predicted"/>
<organism evidence="1 2">
    <name type="scientific">Nitratireductor aestuarii</name>
    <dbReference type="NCBI Taxonomy" id="1735103"/>
    <lineage>
        <taxon>Bacteria</taxon>
        <taxon>Pseudomonadati</taxon>
        <taxon>Pseudomonadota</taxon>
        <taxon>Alphaproteobacteria</taxon>
        <taxon>Hyphomicrobiales</taxon>
        <taxon>Phyllobacteriaceae</taxon>
        <taxon>Nitratireductor</taxon>
    </lineage>
</organism>